<dbReference type="GO" id="GO:0070531">
    <property type="term" value="C:BRCA1-A complex"/>
    <property type="evidence" value="ECO:0007669"/>
    <property type="project" value="TreeGrafter"/>
</dbReference>
<feature type="repeat" description="ANK" evidence="3">
    <location>
        <begin position="23"/>
        <end position="55"/>
    </location>
</feature>
<organism evidence="4">
    <name type="scientific">Capitella teleta</name>
    <name type="common">Polychaete worm</name>
    <dbReference type="NCBI Taxonomy" id="283909"/>
    <lineage>
        <taxon>Eukaryota</taxon>
        <taxon>Metazoa</taxon>
        <taxon>Spiralia</taxon>
        <taxon>Lophotrochozoa</taxon>
        <taxon>Annelida</taxon>
        <taxon>Polychaeta</taxon>
        <taxon>Sedentaria</taxon>
        <taxon>Scolecida</taxon>
        <taxon>Capitellidae</taxon>
        <taxon>Capitella</taxon>
    </lineage>
</organism>
<dbReference type="Pfam" id="PF12796">
    <property type="entry name" value="Ank_2"/>
    <property type="match status" value="2"/>
</dbReference>
<dbReference type="GO" id="GO:0031436">
    <property type="term" value="C:BRCA1-BARD1 complex"/>
    <property type="evidence" value="ECO:0007669"/>
    <property type="project" value="TreeGrafter"/>
</dbReference>
<dbReference type="EnsemblMetazoa" id="CapteT115917">
    <property type="protein sequence ID" value="CapteP115917"/>
    <property type="gene ID" value="CapteG115917"/>
</dbReference>
<dbReference type="PANTHER" id="PTHR24171:SF8">
    <property type="entry name" value="BRCA1-ASSOCIATED RING DOMAIN PROTEIN 1"/>
    <property type="match status" value="1"/>
</dbReference>
<gene>
    <name evidence="4" type="ORF">CAPTEDRAFT_115917</name>
</gene>
<dbReference type="InterPro" id="IPR036770">
    <property type="entry name" value="Ankyrin_rpt-contain_sf"/>
</dbReference>
<dbReference type="STRING" id="283909.R7UQQ4"/>
<dbReference type="SUPFAM" id="SSF48403">
    <property type="entry name" value="Ankyrin repeat"/>
    <property type="match status" value="1"/>
</dbReference>
<dbReference type="PROSITE" id="PS50088">
    <property type="entry name" value="ANK_REPEAT"/>
    <property type="match status" value="3"/>
</dbReference>
<dbReference type="Proteomes" id="UP000014760">
    <property type="component" value="Unassembled WGS sequence"/>
</dbReference>
<dbReference type="GO" id="GO:0004842">
    <property type="term" value="F:ubiquitin-protein transferase activity"/>
    <property type="evidence" value="ECO:0007669"/>
    <property type="project" value="TreeGrafter"/>
</dbReference>
<keyword evidence="2 3" id="KW-0040">ANK repeat</keyword>
<dbReference type="PANTHER" id="PTHR24171">
    <property type="entry name" value="ANKYRIN REPEAT DOMAIN-CONTAINING PROTEIN 39-RELATED"/>
    <property type="match status" value="1"/>
</dbReference>
<evidence type="ECO:0000256" key="1">
    <source>
        <dbReference type="ARBA" id="ARBA00022737"/>
    </source>
</evidence>
<dbReference type="SMART" id="SM00248">
    <property type="entry name" value="ANK"/>
    <property type="match status" value="4"/>
</dbReference>
<dbReference type="OMA" id="WACIDTH"/>
<feature type="repeat" description="ANK" evidence="3">
    <location>
        <begin position="1"/>
        <end position="22"/>
    </location>
</feature>
<dbReference type="OrthoDB" id="4429489at2759"/>
<accession>R7UQQ4</accession>
<proteinExistence type="predicted"/>
<reference evidence="4 6" key="2">
    <citation type="journal article" date="2013" name="Nature">
        <title>Insights into bilaterian evolution from three spiralian genomes.</title>
        <authorList>
            <person name="Simakov O."/>
            <person name="Marletaz F."/>
            <person name="Cho S.J."/>
            <person name="Edsinger-Gonzales E."/>
            <person name="Havlak P."/>
            <person name="Hellsten U."/>
            <person name="Kuo D.H."/>
            <person name="Larsson T."/>
            <person name="Lv J."/>
            <person name="Arendt D."/>
            <person name="Savage R."/>
            <person name="Osoegawa K."/>
            <person name="de Jong P."/>
            <person name="Grimwood J."/>
            <person name="Chapman J.A."/>
            <person name="Shapiro H."/>
            <person name="Aerts A."/>
            <person name="Otillar R.P."/>
            <person name="Terry A.Y."/>
            <person name="Boore J.L."/>
            <person name="Grigoriev I.V."/>
            <person name="Lindberg D.R."/>
            <person name="Seaver E.C."/>
            <person name="Weisblat D.A."/>
            <person name="Putnam N.H."/>
            <person name="Rokhsar D.S."/>
        </authorList>
    </citation>
    <scope>NUCLEOTIDE SEQUENCE</scope>
    <source>
        <strain evidence="4 6">I ESC-2004</strain>
    </source>
</reference>
<dbReference type="AlphaFoldDB" id="R7UQQ4"/>
<evidence type="ECO:0000313" key="6">
    <source>
        <dbReference type="Proteomes" id="UP000014760"/>
    </source>
</evidence>
<name>R7UQQ4_CAPTE</name>
<dbReference type="HOGENOM" id="CLU_1327502_0_0_1"/>
<dbReference type="GO" id="GO:0085020">
    <property type="term" value="P:protein K6-linked ubiquitination"/>
    <property type="evidence" value="ECO:0007669"/>
    <property type="project" value="TreeGrafter"/>
</dbReference>
<evidence type="ECO:0000313" key="5">
    <source>
        <dbReference type="EnsemblMetazoa" id="CapteP115917"/>
    </source>
</evidence>
<evidence type="ECO:0000313" key="4">
    <source>
        <dbReference type="EMBL" id="ELU06267.1"/>
    </source>
</evidence>
<keyword evidence="6" id="KW-1185">Reference proteome</keyword>
<feature type="repeat" description="ANK" evidence="3">
    <location>
        <begin position="92"/>
        <end position="124"/>
    </location>
</feature>
<dbReference type="PROSITE" id="PS50297">
    <property type="entry name" value="ANK_REP_REGION"/>
    <property type="match status" value="1"/>
</dbReference>
<dbReference type="InterPro" id="IPR002110">
    <property type="entry name" value="Ankyrin_rpt"/>
</dbReference>
<sequence>MNRTNIMEILLSHGADVNAMSDAQLSLLHAACAMKSREAIELLIKHGADVHQFSGKGFTCFMHAVKRADLCLLLIEDGASVNMKDKYPGQHGGNTVLHCAIQEGNRDPVELLITQDADFDIQNNSGDNAFHAAVFRGCSDVLDVITKLSQPSIQRQIETHELLGCHFADERDDKEKALGEWRTAVQMREEHDMLLSSDDIKPPLPVT</sequence>
<protein>
    <submittedName>
        <fullName evidence="4 5">Uncharacterized protein</fullName>
    </submittedName>
</protein>
<dbReference type="EMBL" id="KB300813">
    <property type="protein sequence ID" value="ELU06267.1"/>
    <property type="molecule type" value="Genomic_DNA"/>
</dbReference>
<reference evidence="6" key="1">
    <citation type="submission" date="2012-12" db="EMBL/GenBank/DDBJ databases">
        <authorList>
            <person name="Hellsten U."/>
            <person name="Grimwood J."/>
            <person name="Chapman J.A."/>
            <person name="Shapiro H."/>
            <person name="Aerts A."/>
            <person name="Otillar R.P."/>
            <person name="Terry A.Y."/>
            <person name="Boore J.L."/>
            <person name="Simakov O."/>
            <person name="Marletaz F."/>
            <person name="Cho S.-J."/>
            <person name="Edsinger-Gonzales E."/>
            <person name="Havlak P."/>
            <person name="Kuo D.-H."/>
            <person name="Larsson T."/>
            <person name="Lv J."/>
            <person name="Arendt D."/>
            <person name="Savage R."/>
            <person name="Osoegawa K."/>
            <person name="de Jong P."/>
            <person name="Lindberg D.R."/>
            <person name="Seaver E.C."/>
            <person name="Weisblat D.A."/>
            <person name="Putnam N.H."/>
            <person name="Grigoriev I.V."/>
            <person name="Rokhsar D.S."/>
        </authorList>
    </citation>
    <scope>NUCLEOTIDE SEQUENCE</scope>
    <source>
        <strain evidence="6">I ESC-2004</strain>
    </source>
</reference>
<evidence type="ECO:0000256" key="2">
    <source>
        <dbReference type="ARBA" id="ARBA00023043"/>
    </source>
</evidence>
<dbReference type="EMBL" id="AMQN01007502">
    <property type="status" value="NOT_ANNOTATED_CDS"/>
    <property type="molecule type" value="Genomic_DNA"/>
</dbReference>
<keyword evidence="1" id="KW-0677">Repeat</keyword>
<dbReference type="Gene3D" id="1.25.40.20">
    <property type="entry name" value="Ankyrin repeat-containing domain"/>
    <property type="match status" value="1"/>
</dbReference>
<reference evidence="5" key="3">
    <citation type="submission" date="2015-06" db="UniProtKB">
        <authorList>
            <consortium name="EnsemblMetazoa"/>
        </authorList>
    </citation>
    <scope>IDENTIFICATION</scope>
</reference>
<evidence type="ECO:0000256" key="3">
    <source>
        <dbReference type="PROSITE-ProRule" id="PRU00023"/>
    </source>
</evidence>